<gene>
    <name evidence="2" type="ORF">PML95_08815</name>
</gene>
<accession>A0AAE9XFQ5</accession>
<keyword evidence="1" id="KW-0472">Membrane</keyword>
<reference evidence="2" key="1">
    <citation type="submission" date="2023-01" db="EMBL/GenBank/DDBJ databases">
        <title>Oxazolidinone resistance genes in florfenicol resistant enterococci from beef cattle and veal calves at slaughter.</title>
        <authorList>
            <person name="Biggel M."/>
        </authorList>
    </citation>
    <scope>NUCLEOTIDE SEQUENCE</scope>
    <source>
        <strain evidence="2">K204-1</strain>
    </source>
</reference>
<evidence type="ECO:0000313" key="2">
    <source>
        <dbReference type="EMBL" id="WCG22482.1"/>
    </source>
</evidence>
<keyword evidence="1" id="KW-1133">Transmembrane helix</keyword>
<evidence type="ECO:0000313" key="3">
    <source>
        <dbReference type="Proteomes" id="UP001179600"/>
    </source>
</evidence>
<dbReference type="Pfam" id="PF11772">
    <property type="entry name" value="EpuA"/>
    <property type="match status" value="1"/>
</dbReference>
<dbReference type="GeneID" id="72384122"/>
<keyword evidence="1" id="KW-0812">Transmembrane</keyword>
<dbReference type="GO" id="GO:0000428">
    <property type="term" value="C:DNA-directed RNA polymerase complex"/>
    <property type="evidence" value="ECO:0007669"/>
    <property type="project" value="UniProtKB-KW"/>
</dbReference>
<dbReference type="RefSeq" id="WP_023605713.1">
    <property type="nucleotide sequence ID" value="NZ_BKBT01000030.1"/>
</dbReference>
<sequence length="59" mass="6670">MTDSTKHILRQLIKVAVFILLILLLFLVGLVIGYGIIGDGKPLDVLKSGTWEHIFQFFK</sequence>
<keyword evidence="2" id="KW-0804">Transcription</keyword>
<name>A0AAE9XFQ5_9ENTE</name>
<evidence type="ECO:0000256" key="1">
    <source>
        <dbReference type="SAM" id="Phobius"/>
    </source>
</evidence>
<dbReference type="EMBL" id="CP116507">
    <property type="protein sequence ID" value="WCG22482.1"/>
    <property type="molecule type" value="Genomic_DNA"/>
</dbReference>
<proteinExistence type="predicted"/>
<organism evidence="2 3">
    <name type="scientific">Vagococcus lutrae</name>
    <dbReference type="NCBI Taxonomy" id="81947"/>
    <lineage>
        <taxon>Bacteria</taxon>
        <taxon>Bacillati</taxon>
        <taxon>Bacillota</taxon>
        <taxon>Bacilli</taxon>
        <taxon>Lactobacillales</taxon>
        <taxon>Enterococcaceae</taxon>
        <taxon>Vagococcus</taxon>
    </lineage>
</organism>
<feature type="transmembrane region" description="Helical" evidence="1">
    <location>
        <begin position="12"/>
        <end position="37"/>
    </location>
</feature>
<dbReference type="Proteomes" id="UP001179600">
    <property type="component" value="Chromosome"/>
</dbReference>
<dbReference type="InterPro" id="IPR024596">
    <property type="entry name" value="RNApol_su_b/EpuA"/>
</dbReference>
<keyword evidence="2" id="KW-0240">DNA-directed RNA polymerase</keyword>
<protein>
    <submittedName>
        <fullName evidence="2">DNA-directed RNA polymerase subunit beta</fullName>
    </submittedName>
</protein>
<dbReference type="AlphaFoldDB" id="A0AAE9XFQ5"/>